<dbReference type="GO" id="GO:0006450">
    <property type="term" value="P:regulation of translational fidelity"/>
    <property type="evidence" value="ECO:0007669"/>
    <property type="project" value="TreeGrafter"/>
</dbReference>
<evidence type="ECO:0000256" key="3">
    <source>
        <dbReference type="ARBA" id="ARBA00012584"/>
    </source>
</evidence>
<organism evidence="13 14">
    <name type="scientific">Candidatus Kaiserbacteria bacterium RIFCSPLOWO2_01_FULL_53_17</name>
    <dbReference type="NCBI Taxonomy" id="1798511"/>
    <lineage>
        <taxon>Bacteria</taxon>
        <taxon>Candidatus Kaiseribacteriota</taxon>
    </lineage>
</organism>
<keyword evidence="6" id="KW-0819">tRNA processing</keyword>
<dbReference type="InterPro" id="IPR006070">
    <property type="entry name" value="Sua5-like_dom"/>
</dbReference>
<keyword evidence="8" id="KW-0547">Nucleotide-binding</keyword>
<dbReference type="PANTHER" id="PTHR17490:SF16">
    <property type="entry name" value="THREONYLCARBAMOYL-AMP SYNTHASE"/>
    <property type="match status" value="1"/>
</dbReference>
<accession>A0A1F6EHL0</accession>
<dbReference type="EC" id="2.7.7.87" evidence="3"/>
<dbReference type="GO" id="GO:0061710">
    <property type="term" value="F:L-threonylcarbamoyladenylate synthase"/>
    <property type="evidence" value="ECO:0007669"/>
    <property type="project" value="UniProtKB-EC"/>
</dbReference>
<dbReference type="InterPro" id="IPR017945">
    <property type="entry name" value="DHBP_synth_RibB-like_a/b_dom"/>
</dbReference>
<keyword evidence="5" id="KW-0808">Transferase</keyword>
<comment type="subcellular location">
    <subcellularLocation>
        <location evidence="1">Cytoplasm</location>
    </subcellularLocation>
</comment>
<reference evidence="13 14" key="1">
    <citation type="journal article" date="2016" name="Nat. Commun.">
        <title>Thousands of microbial genomes shed light on interconnected biogeochemical processes in an aquifer system.</title>
        <authorList>
            <person name="Anantharaman K."/>
            <person name="Brown C.T."/>
            <person name="Hug L.A."/>
            <person name="Sharon I."/>
            <person name="Castelle C.J."/>
            <person name="Probst A.J."/>
            <person name="Thomas B.C."/>
            <person name="Singh A."/>
            <person name="Wilkins M.J."/>
            <person name="Karaoz U."/>
            <person name="Brodie E.L."/>
            <person name="Williams K.H."/>
            <person name="Hubbard S.S."/>
            <person name="Banfield J.F."/>
        </authorList>
    </citation>
    <scope>NUCLEOTIDE SEQUENCE [LARGE SCALE GENOMIC DNA]</scope>
</reference>
<dbReference type="GO" id="GO:0005737">
    <property type="term" value="C:cytoplasm"/>
    <property type="evidence" value="ECO:0007669"/>
    <property type="project" value="UniProtKB-SubCell"/>
</dbReference>
<evidence type="ECO:0000256" key="11">
    <source>
        <dbReference type="ARBA" id="ARBA00048366"/>
    </source>
</evidence>
<sequence length="210" mass="22487">MEVFALGDTHIVNRAADILRSGGVILYPTDTLYGLGADALSDTAVKKVRQIKGRDEGKPIHAIVADLAMAVEYAEVNDVARKLATKFLPGPLTLILKKKAGIKTGIAKGINTFGIRIPDNRFCLDLAQEFRKPFTTTSANLAGTKPERSVEKILTQLGERAELIDLVIDAGDPPAGGGERLPSTVVDVSEGELKILREGTIVQGVLVRAF</sequence>
<dbReference type="GO" id="GO:0008033">
    <property type="term" value="P:tRNA processing"/>
    <property type="evidence" value="ECO:0007669"/>
    <property type="project" value="UniProtKB-KW"/>
</dbReference>
<dbReference type="PROSITE" id="PS51163">
    <property type="entry name" value="YRDC"/>
    <property type="match status" value="1"/>
</dbReference>
<gene>
    <name evidence="13" type="ORF">A3A38_04305</name>
</gene>
<dbReference type="Gene3D" id="3.90.870.10">
    <property type="entry name" value="DHBP synthase"/>
    <property type="match status" value="1"/>
</dbReference>
<evidence type="ECO:0000256" key="8">
    <source>
        <dbReference type="ARBA" id="ARBA00022741"/>
    </source>
</evidence>
<comment type="catalytic activity">
    <reaction evidence="11">
        <text>L-threonine + hydrogencarbonate + ATP = L-threonylcarbamoyladenylate + diphosphate + H2O</text>
        <dbReference type="Rhea" id="RHEA:36407"/>
        <dbReference type="ChEBI" id="CHEBI:15377"/>
        <dbReference type="ChEBI" id="CHEBI:17544"/>
        <dbReference type="ChEBI" id="CHEBI:30616"/>
        <dbReference type="ChEBI" id="CHEBI:33019"/>
        <dbReference type="ChEBI" id="CHEBI:57926"/>
        <dbReference type="ChEBI" id="CHEBI:73682"/>
        <dbReference type="EC" id="2.7.7.87"/>
    </reaction>
</comment>
<evidence type="ECO:0000259" key="12">
    <source>
        <dbReference type="PROSITE" id="PS51163"/>
    </source>
</evidence>
<feature type="domain" description="YrdC-like" evidence="12">
    <location>
        <begin position="9"/>
        <end position="201"/>
    </location>
</feature>
<evidence type="ECO:0000313" key="13">
    <source>
        <dbReference type="EMBL" id="OGG73087.1"/>
    </source>
</evidence>
<dbReference type="GO" id="GO:0005524">
    <property type="term" value="F:ATP binding"/>
    <property type="evidence" value="ECO:0007669"/>
    <property type="project" value="UniProtKB-KW"/>
</dbReference>
<evidence type="ECO:0000256" key="6">
    <source>
        <dbReference type="ARBA" id="ARBA00022694"/>
    </source>
</evidence>
<dbReference type="NCBIfam" id="TIGR00057">
    <property type="entry name" value="L-threonylcarbamoyladenylate synthase"/>
    <property type="match status" value="1"/>
</dbReference>
<dbReference type="Pfam" id="PF01300">
    <property type="entry name" value="Sua5_yciO_yrdC"/>
    <property type="match status" value="1"/>
</dbReference>
<dbReference type="GO" id="GO:0003725">
    <property type="term" value="F:double-stranded RNA binding"/>
    <property type="evidence" value="ECO:0007669"/>
    <property type="project" value="InterPro"/>
</dbReference>
<keyword evidence="7" id="KW-0548">Nucleotidyltransferase</keyword>
<evidence type="ECO:0000313" key="14">
    <source>
        <dbReference type="Proteomes" id="UP000177306"/>
    </source>
</evidence>
<comment type="similarity">
    <text evidence="2">Belongs to the SUA5 family.</text>
</comment>
<keyword evidence="4" id="KW-0963">Cytoplasm</keyword>
<evidence type="ECO:0000256" key="5">
    <source>
        <dbReference type="ARBA" id="ARBA00022679"/>
    </source>
</evidence>
<evidence type="ECO:0000256" key="10">
    <source>
        <dbReference type="ARBA" id="ARBA00029774"/>
    </source>
</evidence>
<dbReference type="InterPro" id="IPR050156">
    <property type="entry name" value="TC-AMP_synthase_SUA5"/>
</dbReference>
<dbReference type="PANTHER" id="PTHR17490">
    <property type="entry name" value="SUA5"/>
    <property type="match status" value="1"/>
</dbReference>
<dbReference type="Proteomes" id="UP000177306">
    <property type="component" value="Unassembled WGS sequence"/>
</dbReference>
<dbReference type="GO" id="GO:0000049">
    <property type="term" value="F:tRNA binding"/>
    <property type="evidence" value="ECO:0007669"/>
    <property type="project" value="TreeGrafter"/>
</dbReference>
<comment type="caution">
    <text evidence="13">The sequence shown here is derived from an EMBL/GenBank/DDBJ whole genome shotgun (WGS) entry which is preliminary data.</text>
</comment>
<evidence type="ECO:0000256" key="9">
    <source>
        <dbReference type="ARBA" id="ARBA00022840"/>
    </source>
</evidence>
<evidence type="ECO:0000256" key="4">
    <source>
        <dbReference type="ARBA" id="ARBA00022490"/>
    </source>
</evidence>
<evidence type="ECO:0000256" key="2">
    <source>
        <dbReference type="ARBA" id="ARBA00007663"/>
    </source>
</evidence>
<protein>
    <recommendedName>
        <fullName evidence="10">L-threonylcarbamoyladenylate synthase</fullName>
        <ecNumber evidence="3">2.7.7.87</ecNumber>
    </recommendedName>
    <alternativeName>
        <fullName evidence="10">L-threonylcarbamoyladenylate synthase</fullName>
    </alternativeName>
</protein>
<keyword evidence="9" id="KW-0067">ATP-binding</keyword>
<name>A0A1F6EHL0_9BACT</name>
<dbReference type="AlphaFoldDB" id="A0A1F6EHL0"/>
<dbReference type="EMBL" id="MFLY01000012">
    <property type="protein sequence ID" value="OGG73087.1"/>
    <property type="molecule type" value="Genomic_DNA"/>
</dbReference>
<evidence type="ECO:0000256" key="7">
    <source>
        <dbReference type="ARBA" id="ARBA00022695"/>
    </source>
</evidence>
<evidence type="ECO:0000256" key="1">
    <source>
        <dbReference type="ARBA" id="ARBA00004496"/>
    </source>
</evidence>
<proteinExistence type="inferred from homology"/>
<dbReference type="SUPFAM" id="SSF55821">
    <property type="entry name" value="YrdC/RibB"/>
    <property type="match status" value="1"/>
</dbReference>